<dbReference type="RefSeq" id="WP_195169978.1">
    <property type="nucleotide sequence ID" value="NZ_CP062983.1"/>
</dbReference>
<dbReference type="PANTHER" id="PTHR33269">
    <property type="entry name" value="NADH-UBIQUINONE OXIDOREDUCTASE CHAIN 6"/>
    <property type="match status" value="1"/>
</dbReference>
<organism evidence="3 4">
    <name type="scientific">Phototrophicus methaneseepsis</name>
    <dbReference type="NCBI Taxonomy" id="2710758"/>
    <lineage>
        <taxon>Bacteria</taxon>
        <taxon>Bacillati</taxon>
        <taxon>Chloroflexota</taxon>
        <taxon>Candidatus Thermofontia</taxon>
        <taxon>Phototrophicales</taxon>
        <taxon>Phototrophicaceae</taxon>
        <taxon>Phototrophicus</taxon>
    </lineage>
</organism>
<keyword evidence="2" id="KW-0472">Membrane</keyword>
<dbReference type="GO" id="GO:0005886">
    <property type="term" value="C:plasma membrane"/>
    <property type="evidence" value="ECO:0007669"/>
    <property type="project" value="UniProtKB-SubCell"/>
</dbReference>
<keyword evidence="2" id="KW-0520">NAD</keyword>
<dbReference type="EMBL" id="CP062983">
    <property type="protein sequence ID" value="QPC81907.1"/>
    <property type="molecule type" value="Genomic_DNA"/>
</dbReference>
<dbReference type="Pfam" id="PF00499">
    <property type="entry name" value="Oxidored_q3"/>
    <property type="match status" value="1"/>
</dbReference>
<keyword evidence="2" id="KW-1003">Cell membrane</keyword>
<dbReference type="PANTHER" id="PTHR33269:SF17">
    <property type="entry name" value="NADH-UBIQUINONE OXIDOREDUCTASE CHAIN 6"/>
    <property type="match status" value="1"/>
</dbReference>
<protein>
    <recommendedName>
        <fullName evidence="2">NADH-quinone oxidoreductase subunit J</fullName>
        <ecNumber evidence="2">7.1.1.-</ecNumber>
    </recommendedName>
</protein>
<comment type="similarity">
    <text evidence="1 2">Belongs to the complex I subunit 6 family.</text>
</comment>
<comment type="catalytic activity">
    <reaction evidence="2">
        <text>a quinone + NADH + 5 H(+)(in) = a quinol + NAD(+) + 4 H(+)(out)</text>
        <dbReference type="Rhea" id="RHEA:57888"/>
        <dbReference type="ChEBI" id="CHEBI:15378"/>
        <dbReference type="ChEBI" id="CHEBI:24646"/>
        <dbReference type="ChEBI" id="CHEBI:57540"/>
        <dbReference type="ChEBI" id="CHEBI:57945"/>
        <dbReference type="ChEBI" id="CHEBI:132124"/>
    </reaction>
</comment>
<evidence type="ECO:0000256" key="2">
    <source>
        <dbReference type="RuleBase" id="RU004429"/>
    </source>
</evidence>
<dbReference type="Proteomes" id="UP000594468">
    <property type="component" value="Chromosome"/>
</dbReference>
<dbReference type="GO" id="GO:0008137">
    <property type="term" value="F:NADH dehydrogenase (ubiquinone) activity"/>
    <property type="evidence" value="ECO:0007669"/>
    <property type="project" value="UniProtKB-UniRule"/>
</dbReference>
<dbReference type="InterPro" id="IPR042106">
    <property type="entry name" value="Nuo/plastoQ_OxRdtase_6_NuoJ"/>
</dbReference>
<sequence length="178" mass="18945">MSQIDFSAIAFFIFSLLALGGGFGVVTNRNLFRGTIWLMVSLFGVAGLFVLLSAPFLAAVQVLVYIGAIAILFTFAVMLTRSLTHLTARYNRLWPTAIGAALLFAMLIVGVIWPVFGANEAFAVPASDVVRNTTDLGLALVSGEGYVLPFEVASLLLTAAMIGAIVIARDVDEEEIGE</sequence>
<evidence type="ECO:0000313" key="4">
    <source>
        <dbReference type="Proteomes" id="UP000594468"/>
    </source>
</evidence>
<feature type="transmembrane region" description="Helical" evidence="2">
    <location>
        <begin position="62"/>
        <end position="81"/>
    </location>
</feature>
<feature type="transmembrane region" description="Helical" evidence="2">
    <location>
        <begin position="146"/>
        <end position="168"/>
    </location>
</feature>
<dbReference type="EC" id="7.1.1.-" evidence="2"/>
<comment type="subcellular location">
    <subcellularLocation>
        <location evidence="2">Cell membrane</location>
        <topology evidence="2">Multi-pass membrane protein</topology>
    </subcellularLocation>
</comment>
<dbReference type="KEGG" id="pmet:G4Y79_19785"/>
<keyword evidence="2" id="KW-1133">Transmembrane helix</keyword>
<gene>
    <name evidence="3" type="ORF">G4Y79_19785</name>
</gene>
<evidence type="ECO:0000313" key="3">
    <source>
        <dbReference type="EMBL" id="QPC81907.1"/>
    </source>
</evidence>
<keyword evidence="4" id="KW-1185">Reference proteome</keyword>
<evidence type="ECO:0000256" key="1">
    <source>
        <dbReference type="ARBA" id="ARBA00005698"/>
    </source>
</evidence>
<feature type="transmembrane region" description="Helical" evidence="2">
    <location>
        <begin position="6"/>
        <end position="27"/>
    </location>
</feature>
<reference evidence="3 4" key="1">
    <citation type="submission" date="2020-02" db="EMBL/GenBank/DDBJ databases">
        <authorList>
            <person name="Zheng R.K."/>
            <person name="Sun C.M."/>
        </authorList>
    </citation>
    <scope>NUCLEOTIDE SEQUENCE [LARGE SCALE GENOMIC DNA]</scope>
    <source>
        <strain evidence="4">rifampicinis</strain>
    </source>
</reference>
<dbReference type="AlphaFoldDB" id="A0A7S8E7R1"/>
<keyword evidence="2" id="KW-0812">Transmembrane</keyword>
<keyword evidence="2" id="KW-0874">Quinone</keyword>
<dbReference type="InterPro" id="IPR001457">
    <property type="entry name" value="NADH_UbQ/plastoQ_OxRdtase_su6"/>
</dbReference>
<accession>A0A7S8E7R1</accession>
<feature type="transmembrane region" description="Helical" evidence="2">
    <location>
        <begin position="34"/>
        <end position="56"/>
    </location>
</feature>
<dbReference type="Gene3D" id="1.20.120.1200">
    <property type="entry name" value="NADH-ubiquinone/plastoquinone oxidoreductase chain 6, subunit NuoJ"/>
    <property type="match status" value="1"/>
</dbReference>
<name>A0A7S8E7R1_9CHLR</name>
<feature type="transmembrane region" description="Helical" evidence="2">
    <location>
        <begin position="93"/>
        <end position="116"/>
    </location>
</feature>
<proteinExistence type="inferred from homology"/>
<comment type="function">
    <text evidence="2">NDH-1 shuttles electrons from NADH, via FMN and iron-sulfur (Fe-S) centers, to quinones in the respiratory chain. Couples the redox reaction to proton translocation (for every two electrons transferred, four hydrogen ions are translocated across the cytoplasmic membrane), and thus conserves the redox energy in a proton gradient.</text>
</comment>
<dbReference type="GO" id="GO:0048038">
    <property type="term" value="F:quinone binding"/>
    <property type="evidence" value="ECO:0007669"/>
    <property type="project" value="UniProtKB-UniRule"/>
</dbReference>